<keyword evidence="1" id="KW-0472">Membrane</keyword>
<feature type="transmembrane region" description="Helical" evidence="1">
    <location>
        <begin position="12"/>
        <end position="32"/>
    </location>
</feature>
<gene>
    <name evidence="2" type="ORF">SAMN04487969_102478</name>
</gene>
<dbReference type="AlphaFoldDB" id="A0A1I2AGF6"/>
<evidence type="ECO:0000313" key="3">
    <source>
        <dbReference type="Proteomes" id="UP000183410"/>
    </source>
</evidence>
<dbReference type="Proteomes" id="UP000183410">
    <property type="component" value="Unassembled WGS sequence"/>
</dbReference>
<organism evidence="2 3">
    <name type="scientific">Paenibacillus algorifonticola</name>
    <dbReference type="NCBI Taxonomy" id="684063"/>
    <lineage>
        <taxon>Bacteria</taxon>
        <taxon>Bacillati</taxon>
        <taxon>Bacillota</taxon>
        <taxon>Bacilli</taxon>
        <taxon>Bacillales</taxon>
        <taxon>Paenibacillaceae</taxon>
        <taxon>Paenibacillus</taxon>
    </lineage>
</organism>
<keyword evidence="1" id="KW-0812">Transmembrane</keyword>
<evidence type="ECO:0000256" key="1">
    <source>
        <dbReference type="SAM" id="Phobius"/>
    </source>
</evidence>
<evidence type="ECO:0000313" key="2">
    <source>
        <dbReference type="EMBL" id="SFE42996.1"/>
    </source>
</evidence>
<accession>A0A1I2AGF6</accession>
<keyword evidence="3" id="KW-1185">Reference proteome</keyword>
<proteinExistence type="predicted"/>
<dbReference type="NCBIfam" id="TIGR04223">
    <property type="entry name" value="quorum_AgrD"/>
    <property type="match status" value="1"/>
</dbReference>
<sequence length="43" mass="4691">MNTLKKRIAFQLATVLGAAAVLVVTTASFLYVNQPETPEELLK</sequence>
<dbReference type="RefSeq" id="WP_074904683.1">
    <property type="nucleotide sequence ID" value="NZ_FONN01000002.1"/>
</dbReference>
<dbReference type="EMBL" id="FONN01000002">
    <property type="protein sequence ID" value="SFE42996.1"/>
    <property type="molecule type" value="Genomic_DNA"/>
</dbReference>
<keyword evidence="1" id="KW-1133">Transmembrane helix</keyword>
<reference evidence="3" key="1">
    <citation type="submission" date="2016-10" db="EMBL/GenBank/DDBJ databases">
        <authorList>
            <person name="Varghese N."/>
            <person name="Submissions S."/>
        </authorList>
    </citation>
    <scope>NUCLEOTIDE SEQUENCE [LARGE SCALE GENOMIC DNA]</scope>
    <source>
        <strain evidence="3">CGMCC 1.10223</strain>
    </source>
</reference>
<protein>
    <submittedName>
        <fullName evidence="2">Cyclic lactone autoinducer peptide</fullName>
    </submittedName>
</protein>
<dbReference type="InterPro" id="IPR009229">
    <property type="entry name" value="AgrD"/>
</dbReference>
<name>A0A1I2AGF6_9BACL</name>